<sequence>MNTANLQLEGLLLAVAALVDALKAKGLVTEADIDAALATAERAATRDPRRPAGLTPANVDAVLFPIRFLRLAAGDPEGSRRSFSAVASLVGATKPD</sequence>
<name>A0AAU7X5J5_9HYPH</name>
<dbReference type="AlphaFoldDB" id="A0AAU7X5J5"/>
<protein>
    <submittedName>
        <fullName evidence="1">Uncharacterized protein</fullName>
    </submittedName>
</protein>
<gene>
    <name evidence="1" type="ORF">ABS361_14945</name>
</gene>
<dbReference type="KEGG" id="mflg:ABS361_14945"/>
<dbReference type="EMBL" id="CP158568">
    <property type="protein sequence ID" value="XBY43384.1"/>
    <property type="molecule type" value="Genomic_DNA"/>
</dbReference>
<accession>A0AAU7X5J5</accession>
<proteinExistence type="predicted"/>
<evidence type="ECO:0000313" key="1">
    <source>
        <dbReference type="EMBL" id="XBY43384.1"/>
    </source>
</evidence>
<dbReference type="RefSeq" id="WP_407048483.1">
    <property type="nucleotide sequence ID" value="NZ_CP158568.1"/>
</dbReference>
<reference evidence="1" key="1">
    <citation type="submission" date="2024-06" db="EMBL/GenBank/DDBJ databases">
        <title>Methylostella associata gen. nov., sp. nov., a novel Ancalomicrobiaceae-affiliated facultatively methylotrophic bacteria that feed on methanotrophs of the genus Methylococcus.</title>
        <authorList>
            <person name="Saltykova V."/>
            <person name="Danilova O.V."/>
            <person name="Oshkin I.Y."/>
            <person name="Belova S.E."/>
            <person name="Pimenov N.V."/>
            <person name="Dedysh S.N."/>
        </authorList>
    </citation>
    <scope>NUCLEOTIDE SEQUENCE</scope>
    <source>
        <strain evidence="1">S20</strain>
    </source>
</reference>
<organism evidence="1">
    <name type="scientific">Methyloraptor flagellatus</name>
    <dbReference type="NCBI Taxonomy" id="3162530"/>
    <lineage>
        <taxon>Bacteria</taxon>
        <taxon>Pseudomonadati</taxon>
        <taxon>Pseudomonadota</taxon>
        <taxon>Alphaproteobacteria</taxon>
        <taxon>Hyphomicrobiales</taxon>
        <taxon>Ancalomicrobiaceae</taxon>
        <taxon>Methyloraptor</taxon>
    </lineage>
</organism>